<dbReference type="GO" id="GO:0046872">
    <property type="term" value="F:metal ion binding"/>
    <property type="evidence" value="ECO:0007669"/>
    <property type="project" value="UniProtKB-KW"/>
</dbReference>
<evidence type="ECO:0000256" key="1">
    <source>
        <dbReference type="ARBA" id="ARBA00004067"/>
    </source>
</evidence>
<keyword evidence="2 11" id="KW-0436">Ligase</keyword>
<evidence type="ECO:0000256" key="3">
    <source>
        <dbReference type="ARBA" id="ARBA00022705"/>
    </source>
</evidence>
<dbReference type="OrthoDB" id="9759736at2"/>
<dbReference type="CDD" id="cd17748">
    <property type="entry name" value="BRCT_DNA_ligase_like"/>
    <property type="match status" value="1"/>
</dbReference>
<dbReference type="InterPro" id="IPR004150">
    <property type="entry name" value="NAD_DNA_ligase_OB"/>
</dbReference>
<dbReference type="NCBIfam" id="TIGR00575">
    <property type="entry name" value="dnlj"/>
    <property type="match status" value="1"/>
</dbReference>
<evidence type="ECO:0000256" key="5">
    <source>
        <dbReference type="ARBA" id="ARBA00022763"/>
    </source>
</evidence>
<feature type="binding site" evidence="11">
    <location>
        <position position="313"/>
    </location>
    <ligand>
        <name>NAD(+)</name>
        <dbReference type="ChEBI" id="CHEBI:57540"/>
    </ligand>
</feature>
<feature type="binding site" evidence="11">
    <location>
        <position position="111"/>
    </location>
    <ligand>
        <name>NAD(+)</name>
        <dbReference type="ChEBI" id="CHEBI:57540"/>
    </ligand>
</feature>
<dbReference type="GO" id="GO:0006260">
    <property type="term" value="P:DNA replication"/>
    <property type="evidence" value="ECO:0007669"/>
    <property type="project" value="UniProtKB-KW"/>
</dbReference>
<keyword evidence="5 11" id="KW-0227">DNA damage</keyword>
<dbReference type="InterPro" id="IPR036420">
    <property type="entry name" value="BRCT_dom_sf"/>
</dbReference>
<gene>
    <name evidence="11 14" type="primary">ligA</name>
    <name evidence="14" type="ORF">D9V78_00255</name>
</gene>
<dbReference type="InterPro" id="IPR041663">
    <property type="entry name" value="DisA/LigA_HHH"/>
</dbReference>
<dbReference type="Gene3D" id="2.40.50.140">
    <property type="entry name" value="Nucleic acid-binding proteins"/>
    <property type="match status" value="1"/>
</dbReference>
<protein>
    <recommendedName>
        <fullName evidence="11 12">DNA ligase</fullName>
        <ecNumber evidence="11 12">6.5.1.2</ecNumber>
    </recommendedName>
    <alternativeName>
        <fullName evidence="11">Polydeoxyribonucleotide synthase [NAD(+)]</fullName>
    </alternativeName>
</protein>
<feature type="binding site" evidence="11">
    <location>
        <begin position="32"/>
        <end position="36"/>
    </location>
    <ligand>
        <name>NAD(+)</name>
        <dbReference type="ChEBI" id="CHEBI:57540"/>
    </ligand>
</feature>
<dbReference type="RefSeq" id="WP_158350280.1">
    <property type="nucleotide sequence ID" value="NZ_CP032999.1"/>
</dbReference>
<dbReference type="Proteomes" id="UP000298685">
    <property type="component" value="Chromosome"/>
</dbReference>
<proteinExistence type="inferred from homology"/>
<dbReference type="HAMAP" id="MF_01588">
    <property type="entry name" value="DNA_ligase_A"/>
    <property type="match status" value="1"/>
</dbReference>
<dbReference type="InterPro" id="IPR012340">
    <property type="entry name" value="NA-bd_OB-fold"/>
</dbReference>
<dbReference type="AlphaFoldDB" id="A0A4D6Y888"/>
<feature type="binding site" evidence="11">
    <location>
        <begin position="80"/>
        <end position="81"/>
    </location>
    <ligand>
        <name>NAD(+)</name>
        <dbReference type="ChEBI" id="CHEBI:57540"/>
    </ligand>
</feature>
<keyword evidence="7 11" id="KW-0460">Magnesium</keyword>
<dbReference type="Gene3D" id="1.10.150.20">
    <property type="entry name" value="5' to 3' exonuclease, C-terminal subdomain"/>
    <property type="match status" value="2"/>
</dbReference>
<comment type="caution">
    <text evidence="11">Lacks conserved residue(s) required for the propagation of feature annotation.</text>
</comment>
<feature type="binding site" evidence="11">
    <location>
        <position position="134"/>
    </location>
    <ligand>
        <name>NAD(+)</name>
        <dbReference type="ChEBI" id="CHEBI:57540"/>
    </ligand>
</feature>
<comment type="function">
    <text evidence="1 11">DNA ligase that catalyzes the formation of phosphodiester linkages between 5'-phosphoryl and 3'-hydroxyl groups in double-stranded DNA using NAD as a coenzyme and as the energy source for the reaction. It is essential for DNA replication and repair of damaged DNA.</text>
</comment>
<evidence type="ECO:0000256" key="10">
    <source>
        <dbReference type="ARBA" id="ARBA00034005"/>
    </source>
</evidence>
<dbReference type="Pfam" id="PF12826">
    <property type="entry name" value="HHH_2"/>
    <property type="match status" value="1"/>
</dbReference>
<dbReference type="Pfam" id="PF01653">
    <property type="entry name" value="DNA_ligase_aden"/>
    <property type="match status" value="1"/>
</dbReference>
<evidence type="ECO:0000313" key="14">
    <source>
        <dbReference type="EMBL" id="QCI25857.1"/>
    </source>
</evidence>
<feature type="binding site" evidence="11">
    <location>
        <position position="431"/>
    </location>
    <ligand>
        <name>Zn(2+)</name>
        <dbReference type="ChEBI" id="CHEBI:29105"/>
    </ligand>
</feature>
<dbReference type="InterPro" id="IPR010994">
    <property type="entry name" value="RuvA_2-like"/>
</dbReference>
<dbReference type="CDD" id="cd00114">
    <property type="entry name" value="LIGANc"/>
    <property type="match status" value="1"/>
</dbReference>
<organism evidence="14 15">
    <name type="scientific">Buchnera aphidicola</name>
    <name type="common">Sarucallis kahawaluokalani</name>
    <dbReference type="NCBI Taxonomy" id="1241878"/>
    <lineage>
        <taxon>Bacteria</taxon>
        <taxon>Pseudomonadati</taxon>
        <taxon>Pseudomonadota</taxon>
        <taxon>Gammaproteobacteria</taxon>
        <taxon>Enterobacterales</taxon>
        <taxon>Erwiniaceae</taxon>
        <taxon>Buchnera</taxon>
    </lineage>
</organism>
<dbReference type="PIRSF" id="PIRSF001604">
    <property type="entry name" value="LigA"/>
    <property type="match status" value="1"/>
</dbReference>
<dbReference type="SMART" id="SM00532">
    <property type="entry name" value="LIGANc"/>
    <property type="match status" value="1"/>
</dbReference>
<dbReference type="InterPro" id="IPR013840">
    <property type="entry name" value="DNAligase_N"/>
</dbReference>
<feature type="binding site" evidence="11">
    <location>
        <position position="410"/>
    </location>
    <ligand>
        <name>Zn(2+)</name>
        <dbReference type="ChEBI" id="CHEBI:29105"/>
    </ligand>
</feature>
<comment type="similarity">
    <text evidence="11">Belongs to the NAD-dependent DNA ligase family. LigA subfamily.</text>
</comment>
<reference evidence="14 15" key="1">
    <citation type="submission" date="2018-10" db="EMBL/GenBank/DDBJ databases">
        <title>Comparative functional genomics of the obligate endosymbiont Buchnera aphidicola.</title>
        <authorList>
            <person name="Chong R.A."/>
        </authorList>
    </citation>
    <scope>NUCLEOTIDE SEQUENCE [LARGE SCALE GENOMIC DNA]</scope>
    <source>
        <strain evidence="14 15">Ska</strain>
    </source>
</reference>
<feature type="active site" description="N6-AMP-lysine intermediate" evidence="11">
    <location>
        <position position="113"/>
    </location>
</feature>
<dbReference type="Gene3D" id="3.30.470.30">
    <property type="entry name" value="DNA ligase/mRNA capping enzyme"/>
    <property type="match status" value="1"/>
</dbReference>
<dbReference type="PROSITE" id="PS01055">
    <property type="entry name" value="DNA_LIGASE_N1"/>
    <property type="match status" value="1"/>
</dbReference>
<sequence>MNVIKKKIFYLYKLLHYHDYLYHTLNMPIISDTEYDFLSNKLYILKNKYVQLYYVVKKTFFKSTRLNIIKKNSHFTRMLSLDHTFDINGYMKFHQNIRNRFNHLNINFFCEVKFDGVALNLLYRKGKLVRALTRGDGVSGEDVTKNAYVVNNIPLVLKGIKEIPELIEVRGEVCMLKKDFLQFNSIALKNNDKFFSNTRNAAAGSLRQKNISITKKRKLFFYCYGCNIISNFKEYETHSKQLNMLYNLGFSISPYILLSHKLNNILKFYYLMEKVRNFLSFNIDGIVVKVNSIARQNILGITNKFPKWAIAIKFLSKSEKTRLLNVEYQIGRTGLITPVAHLEPILISGVIIQKASLYNKNELDKLDLHIYDTVIVYRAGDVIPKIQSTVLHLRPKNAKKVIFPKYCPSCFSLLHIHHSNVIAQCLAGLNCLAQRIKIIGHFFSKDALYVENFSLGIITQLVLQKYIKIPLDCFQLTINLLSGLKYFGVKSATKIIFGLQKCKKTTLSRFIYALGIPEIGLENAEIIATYFGSLSNVLNCTLHQLKKIKNIGVICANYFFDFIRSKKNILYIMQLVQIGGIILSSDENKLFYNKNNVLFNKKIVVTGKFINFNRQQIIDKIVSFGGVIMKNISSKTNLLIVGSNPGNKVHRAIHFDVKMISEGELFDIFQIV</sequence>
<evidence type="ECO:0000256" key="2">
    <source>
        <dbReference type="ARBA" id="ARBA00022598"/>
    </source>
</evidence>
<dbReference type="Pfam" id="PF03120">
    <property type="entry name" value="OB_DNA_ligase"/>
    <property type="match status" value="1"/>
</dbReference>
<dbReference type="SUPFAM" id="SSF56091">
    <property type="entry name" value="DNA ligase/mRNA capping enzyme, catalytic domain"/>
    <property type="match status" value="1"/>
</dbReference>
<evidence type="ECO:0000256" key="8">
    <source>
        <dbReference type="ARBA" id="ARBA00023027"/>
    </source>
</evidence>
<name>A0A4D6Y888_9GAMM</name>
<dbReference type="SUPFAM" id="SSF50249">
    <property type="entry name" value="Nucleic acid-binding proteins"/>
    <property type="match status" value="1"/>
</dbReference>
<dbReference type="SUPFAM" id="SSF47781">
    <property type="entry name" value="RuvA domain 2-like"/>
    <property type="match status" value="1"/>
</dbReference>
<evidence type="ECO:0000256" key="6">
    <source>
        <dbReference type="ARBA" id="ARBA00022833"/>
    </source>
</evidence>
<accession>A0A4D6Y888</accession>
<dbReference type="PROSITE" id="PS01056">
    <property type="entry name" value="DNA_LIGASE_N2"/>
    <property type="match status" value="1"/>
</dbReference>
<keyword evidence="3 11" id="KW-0235">DNA replication</keyword>
<dbReference type="EMBL" id="CP032999">
    <property type="protein sequence ID" value="QCI25857.1"/>
    <property type="molecule type" value="Genomic_DNA"/>
</dbReference>
<evidence type="ECO:0000256" key="4">
    <source>
        <dbReference type="ARBA" id="ARBA00022723"/>
    </source>
</evidence>
<dbReference type="InterPro" id="IPR033136">
    <property type="entry name" value="DNA_ligase_CS"/>
</dbReference>
<dbReference type="InterPro" id="IPR001357">
    <property type="entry name" value="BRCT_dom"/>
</dbReference>
<keyword evidence="9 11" id="KW-0234">DNA repair</keyword>
<evidence type="ECO:0000256" key="11">
    <source>
        <dbReference type="HAMAP-Rule" id="MF_01588"/>
    </source>
</evidence>
<dbReference type="InterPro" id="IPR018239">
    <property type="entry name" value="DNA_ligase_AS"/>
</dbReference>
<dbReference type="Gene3D" id="3.40.50.10190">
    <property type="entry name" value="BRCT domain"/>
    <property type="match status" value="1"/>
</dbReference>
<dbReference type="InterPro" id="IPR013839">
    <property type="entry name" value="DNAligase_adenylation"/>
</dbReference>
<keyword evidence="8 11" id="KW-0520">NAD</keyword>
<comment type="catalytic activity">
    <reaction evidence="10 11 12">
        <text>NAD(+) + (deoxyribonucleotide)n-3'-hydroxyl + 5'-phospho-(deoxyribonucleotide)m = (deoxyribonucleotide)n+m + AMP + beta-nicotinamide D-nucleotide.</text>
        <dbReference type="EC" id="6.5.1.2"/>
    </reaction>
</comment>
<dbReference type="GO" id="GO:0006281">
    <property type="term" value="P:DNA repair"/>
    <property type="evidence" value="ECO:0007669"/>
    <property type="project" value="UniProtKB-KW"/>
</dbReference>
<evidence type="ECO:0000256" key="12">
    <source>
        <dbReference type="RuleBase" id="RU000618"/>
    </source>
</evidence>
<dbReference type="Gene3D" id="1.10.287.610">
    <property type="entry name" value="Helix hairpin bin"/>
    <property type="match status" value="1"/>
</dbReference>
<dbReference type="PROSITE" id="PS50172">
    <property type="entry name" value="BRCT"/>
    <property type="match status" value="1"/>
</dbReference>
<dbReference type="InterPro" id="IPR001679">
    <property type="entry name" value="DNA_ligase"/>
</dbReference>
<feature type="binding site" evidence="11">
    <location>
        <position position="172"/>
    </location>
    <ligand>
        <name>NAD(+)</name>
        <dbReference type="ChEBI" id="CHEBI:57540"/>
    </ligand>
</feature>
<evidence type="ECO:0000259" key="13">
    <source>
        <dbReference type="PROSITE" id="PS50172"/>
    </source>
</evidence>
<dbReference type="Pfam" id="PF00533">
    <property type="entry name" value="BRCT"/>
    <property type="match status" value="1"/>
</dbReference>
<keyword evidence="4 11" id="KW-0479">Metal-binding</keyword>
<dbReference type="NCBIfam" id="NF005932">
    <property type="entry name" value="PRK07956.1"/>
    <property type="match status" value="1"/>
</dbReference>
<keyword evidence="6 11" id="KW-0862">Zinc</keyword>
<evidence type="ECO:0000313" key="15">
    <source>
        <dbReference type="Proteomes" id="UP000298685"/>
    </source>
</evidence>
<dbReference type="SUPFAM" id="SSF52113">
    <property type="entry name" value="BRCT domain"/>
    <property type="match status" value="1"/>
</dbReference>
<feature type="binding site" evidence="11">
    <location>
        <position position="289"/>
    </location>
    <ligand>
        <name>NAD(+)</name>
        <dbReference type="ChEBI" id="CHEBI:57540"/>
    </ligand>
</feature>
<feature type="binding site" evidence="11">
    <location>
        <position position="407"/>
    </location>
    <ligand>
        <name>Zn(2+)</name>
        <dbReference type="ChEBI" id="CHEBI:29105"/>
    </ligand>
</feature>
<evidence type="ECO:0000256" key="9">
    <source>
        <dbReference type="ARBA" id="ARBA00023204"/>
    </source>
</evidence>
<feature type="domain" description="BRCT" evidence="13">
    <location>
        <begin position="593"/>
        <end position="672"/>
    </location>
</feature>
<dbReference type="SMART" id="SM00292">
    <property type="entry name" value="BRCT"/>
    <property type="match status" value="1"/>
</dbReference>
<keyword evidence="11" id="KW-0464">Manganese</keyword>
<evidence type="ECO:0000256" key="7">
    <source>
        <dbReference type="ARBA" id="ARBA00022842"/>
    </source>
</evidence>
<comment type="cofactor">
    <cofactor evidence="11">
        <name>Mg(2+)</name>
        <dbReference type="ChEBI" id="CHEBI:18420"/>
    </cofactor>
    <cofactor evidence="11">
        <name>Mn(2+)</name>
        <dbReference type="ChEBI" id="CHEBI:29035"/>
    </cofactor>
</comment>
<dbReference type="EC" id="6.5.1.2" evidence="11 12"/>
<dbReference type="GO" id="GO:0003911">
    <property type="term" value="F:DNA ligase (NAD+) activity"/>
    <property type="evidence" value="ECO:0007669"/>
    <property type="project" value="UniProtKB-UniRule"/>
</dbReference>